<dbReference type="SUPFAM" id="SSF47413">
    <property type="entry name" value="lambda repressor-like DNA-binding domains"/>
    <property type="match status" value="1"/>
</dbReference>
<comment type="caution">
    <text evidence="2">The sequence shown here is derived from an EMBL/GenBank/DDBJ whole genome shotgun (WGS) entry which is preliminary data.</text>
</comment>
<dbReference type="InterPro" id="IPR001387">
    <property type="entry name" value="Cro/C1-type_HTH"/>
</dbReference>
<dbReference type="Pfam" id="PF19054">
    <property type="entry name" value="DUF5753"/>
    <property type="match status" value="1"/>
</dbReference>
<organism evidence="2 3">
    <name type="scientific">Streptomyces enissocaesilis</name>
    <dbReference type="NCBI Taxonomy" id="332589"/>
    <lineage>
        <taxon>Bacteria</taxon>
        <taxon>Bacillati</taxon>
        <taxon>Actinomycetota</taxon>
        <taxon>Actinomycetes</taxon>
        <taxon>Kitasatosporales</taxon>
        <taxon>Streptomycetaceae</taxon>
        <taxon>Streptomyces</taxon>
        <taxon>Streptomyces rochei group</taxon>
    </lineage>
</organism>
<sequence length="308" mass="34535">MSALPNRVVSLERYLRRPGQAPVLLKRLVGRHLAALREDAGLSQGQAAKRAGFSNSKICRIEQGSGKKPAEEKDVTLLLGLYGAGPDEACLVRELLHRAEGSVWWQRYSHTTLPEWLEQFIGLQESAETIRTYEVQLIPGLLQTESFARTVISLGLPMAGRAEVEQRTQLRMRRQEMLARPNPPSLWALIDESALHRTLGRPDVMREQLQHLLDVSRLSDANSAITLQVVPRDAPEALSSNTPFTHLRFPEQDVPDVVYLEQLNGAEFLERPEATVEYRALLDRLSAAALTPRATRELLKKTIQDLSA</sequence>
<name>A0ABN3X870_9ACTN</name>
<dbReference type="InterPro" id="IPR043917">
    <property type="entry name" value="DUF5753"/>
</dbReference>
<evidence type="ECO:0000259" key="1">
    <source>
        <dbReference type="PROSITE" id="PS50943"/>
    </source>
</evidence>
<dbReference type="PROSITE" id="PS50943">
    <property type="entry name" value="HTH_CROC1"/>
    <property type="match status" value="1"/>
</dbReference>
<dbReference type="Gene3D" id="1.10.260.40">
    <property type="entry name" value="lambda repressor-like DNA-binding domains"/>
    <property type="match status" value="1"/>
</dbReference>
<dbReference type="InterPro" id="IPR010982">
    <property type="entry name" value="Lambda_DNA-bd_dom_sf"/>
</dbReference>
<protein>
    <submittedName>
        <fullName evidence="2">Helix-turn-helix transcriptional regulator</fullName>
    </submittedName>
</protein>
<dbReference type="Proteomes" id="UP001500403">
    <property type="component" value="Unassembled WGS sequence"/>
</dbReference>
<dbReference type="RefSeq" id="WP_344495105.1">
    <property type="nucleotide sequence ID" value="NZ_BAAAUD010000031.1"/>
</dbReference>
<dbReference type="EMBL" id="BAAAUD010000031">
    <property type="protein sequence ID" value="GAA2942154.1"/>
    <property type="molecule type" value="Genomic_DNA"/>
</dbReference>
<evidence type="ECO:0000313" key="2">
    <source>
        <dbReference type="EMBL" id="GAA2942154.1"/>
    </source>
</evidence>
<dbReference type="CDD" id="cd00093">
    <property type="entry name" value="HTH_XRE"/>
    <property type="match status" value="1"/>
</dbReference>
<proteinExistence type="predicted"/>
<reference evidence="2 3" key="1">
    <citation type="journal article" date="2019" name="Int. J. Syst. Evol. Microbiol.">
        <title>The Global Catalogue of Microorganisms (GCM) 10K type strain sequencing project: providing services to taxonomists for standard genome sequencing and annotation.</title>
        <authorList>
            <consortium name="The Broad Institute Genomics Platform"/>
            <consortium name="The Broad Institute Genome Sequencing Center for Infectious Disease"/>
            <person name="Wu L."/>
            <person name="Ma J."/>
        </authorList>
    </citation>
    <scope>NUCLEOTIDE SEQUENCE [LARGE SCALE GENOMIC DNA]</scope>
    <source>
        <strain evidence="2 3">JCM 9088</strain>
    </source>
</reference>
<dbReference type="SMART" id="SM00530">
    <property type="entry name" value="HTH_XRE"/>
    <property type="match status" value="1"/>
</dbReference>
<evidence type="ECO:0000313" key="3">
    <source>
        <dbReference type="Proteomes" id="UP001500403"/>
    </source>
</evidence>
<dbReference type="Pfam" id="PF13560">
    <property type="entry name" value="HTH_31"/>
    <property type="match status" value="1"/>
</dbReference>
<accession>A0ABN3X870</accession>
<keyword evidence="3" id="KW-1185">Reference proteome</keyword>
<feature type="domain" description="HTH cro/C1-type" evidence="1">
    <location>
        <begin position="33"/>
        <end position="69"/>
    </location>
</feature>
<gene>
    <name evidence="2" type="ORF">GCM10010446_29250</name>
</gene>